<dbReference type="Gene3D" id="2.150.10.10">
    <property type="entry name" value="Serralysin-like metalloprotease, C-terminal"/>
    <property type="match status" value="3"/>
</dbReference>
<dbReference type="GO" id="GO:0005509">
    <property type="term" value="F:calcium ion binding"/>
    <property type="evidence" value="ECO:0007669"/>
    <property type="project" value="InterPro"/>
</dbReference>
<evidence type="ECO:0000256" key="1">
    <source>
        <dbReference type="ARBA" id="ARBA00004613"/>
    </source>
</evidence>
<dbReference type="EMBL" id="CYSE01000002">
    <property type="protein sequence ID" value="CUH77490.1"/>
    <property type="molecule type" value="Genomic_DNA"/>
</dbReference>
<evidence type="ECO:0000256" key="2">
    <source>
        <dbReference type="ARBA" id="ARBA00022525"/>
    </source>
</evidence>
<dbReference type="RefSeq" id="WP_058246992.1">
    <property type="nucleotide sequence ID" value="NZ_CYSE01000002.1"/>
</dbReference>
<evidence type="ECO:0000313" key="4">
    <source>
        <dbReference type="Proteomes" id="UP000054935"/>
    </source>
</evidence>
<dbReference type="PROSITE" id="PS00330">
    <property type="entry name" value="HEMOLYSIN_CALCIUM"/>
    <property type="match status" value="2"/>
</dbReference>
<dbReference type="PRINTS" id="PR00313">
    <property type="entry name" value="CABNDNGRPT"/>
</dbReference>
<dbReference type="GO" id="GO:0005576">
    <property type="term" value="C:extracellular region"/>
    <property type="evidence" value="ECO:0007669"/>
    <property type="project" value="UniProtKB-SubCell"/>
</dbReference>
<dbReference type="InterPro" id="IPR050557">
    <property type="entry name" value="RTX_toxin/Mannuronan_C5-epim"/>
</dbReference>
<proteinExistence type="predicted"/>
<accession>A0A0P1GNR7</accession>
<evidence type="ECO:0000313" key="3">
    <source>
        <dbReference type="EMBL" id="CUH77490.1"/>
    </source>
</evidence>
<dbReference type="InterPro" id="IPR018511">
    <property type="entry name" value="Hemolysin-typ_Ca-bd_CS"/>
</dbReference>
<dbReference type="OrthoDB" id="423072at2"/>
<dbReference type="InterPro" id="IPR001343">
    <property type="entry name" value="Hemolysn_Ca-bd"/>
</dbReference>
<organism evidence="3 4">
    <name type="scientific">Tropicibacter naphthalenivorans</name>
    <dbReference type="NCBI Taxonomy" id="441103"/>
    <lineage>
        <taxon>Bacteria</taxon>
        <taxon>Pseudomonadati</taxon>
        <taxon>Pseudomonadota</taxon>
        <taxon>Alphaproteobacteria</taxon>
        <taxon>Rhodobacterales</taxon>
        <taxon>Roseobacteraceae</taxon>
        <taxon>Tropicibacter</taxon>
    </lineage>
</organism>
<gene>
    <name evidence="3" type="primary">hlyA_6</name>
    <name evidence="3" type="ORF">TRN7648_01501</name>
</gene>
<dbReference type="STRING" id="441103.TRN7648_01501"/>
<dbReference type="Proteomes" id="UP000054935">
    <property type="component" value="Unassembled WGS sequence"/>
</dbReference>
<dbReference type="InterPro" id="IPR011049">
    <property type="entry name" value="Serralysin-like_metalloprot_C"/>
</dbReference>
<keyword evidence="2" id="KW-0964">Secreted</keyword>
<protein>
    <submittedName>
        <fullName evidence="3">Hemolysin, chromosomal</fullName>
    </submittedName>
</protein>
<reference evidence="3 4" key="1">
    <citation type="submission" date="2015-09" db="EMBL/GenBank/DDBJ databases">
        <authorList>
            <consortium name="Swine Surveillance"/>
        </authorList>
    </citation>
    <scope>NUCLEOTIDE SEQUENCE [LARGE SCALE GENOMIC DNA]</scope>
    <source>
        <strain evidence="3 4">CECT 7648</strain>
    </source>
</reference>
<dbReference type="SUPFAM" id="SSF51120">
    <property type="entry name" value="beta-Roll"/>
    <property type="match status" value="1"/>
</dbReference>
<keyword evidence="4" id="KW-1185">Reference proteome</keyword>
<dbReference type="AlphaFoldDB" id="A0A0P1GNR7"/>
<name>A0A0P1GNR7_9RHOB</name>
<sequence>MTVYSFTVSAYAAEAVTLTFGPDLIEVGLTGVGFQLSDDGALIGGQIATTRYAVPVTINSALQLVTCHEGALATPFKLNPVPEHYDGPSPMQSATGLAFYQFHAAFEQAWAGTLPSGLAVVGTGADDITARAVADTLVVAGGTRVLARDGDDRVLVADPLGARVYGNGGNDTLGGGAGRDTLAGNRGDDLIEGRAGRDYLFGGTGDDWVDGGTGDDFVYGGTGADTLLGGAGNDRLLGHSDGDTLSGGAGNDTVAGLTGNDFLEGGAGDDVLLGGFGNDMLMAQTGRDVLCGGAGADAFVLLLPAETPSAGHATEVTDTAIVMDFDLAEDILWLSPHQNASYTAADAMALFRAHAYQDGTQVIYDDGISQVKIRDLDLDDLTIGHFTHGEGYHSWTDPA</sequence>
<comment type="subcellular location">
    <subcellularLocation>
        <location evidence="1">Secreted</location>
    </subcellularLocation>
</comment>
<dbReference type="Pfam" id="PF00353">
    <property type="entry name" value="HemolysinCabind"/>
    <property type="match status" value="3"/>
</dbReference>
<dbReference type="PANTHER" id="PTHR38340:SF1">
    <property type="entry name" value="S-LAYER PROTEIN"/>
    <property type="match status" value="1"/>
</dbReference>
<dbReference type="PANTHER" id="PTHR38340">
    <property type="entry name" value="S-LAYER PROTEIN"/>
    <property type="match status" value="1"/>
</dbReference>